<evidence type="ECO:0000313" key="3">
    <source>
        <dbReference type="EMBL" id="MFC7336866.1"/>
    </source>
</evidence>
<evidence type="ECO:0000256" key="1">
    <source>
        <dbReference type="SAM" id="MobiDB-lite"/>
    </source>
</evidence>
<dbReference type="RefSeq" id="WP_379710639.1">
    <property type="nucleotide sequence ID" value="NZ_JBHTBS010000003.1"/>
</dbReference>
<dbReference type="NCBIfam" id="NF047580">
    <property type="entry name" value="BPSS1187_fam"/>
    <property type="match status" value="1"/>
</dbReference>
<evidence type="ECO:0000256" key="2">
    <source>
        <dbReference type="SAM" id="SignalP"/>
    </source>
</evidence>
<feature type="chain" id="PRO_5047343788" evidence="2">
    <location>
        <begin position="21"/>
        <end position="342"/>
    </location>
</feature>
<dbReference type="EMBL" id="JBHTBS010000003">
    <property type="protein sequence ID" value="MFC7336866.1"/>
    <property type="molecule type" value="Genomic_DNA"/>
</dbReference>
<evidence type="ECO:0000313" key="4">
    <source>
        <dbReference type="Proteomes" id="UP001596472"/>
    </source>
</evidence>
<keyword evidence="2" id="KW-0732">Signal</keyword>
<proteinExistence type="predicted"/>
<dbReference type="InterPro" id="IPR029058">
    <property type="entry name" value="AB_hydrolase_fold"/>
</dbReference>
<dbReference type="InterPro" id="IPR058180">
    <property type="entry name" value="BPSS1187-like"/>
</dbReference>
<feature type="signal peptide" evidence="2">
    <location>
        <begin position="1"/>
        <end position="20"/>
    </location>
</feature>
<keyword evidence="4" id="KW-1185">Reference proteome</keyword>
<comment type="caution">
    <text evidence="3">The sequence shown here is derived from an EMBL/GenBank/DDBJ whole genome shotgun (WGS) entry which is preliminary data.</text>
</comment>
<dbReference type="Proteomes" id="UP001596472">
    <property type="component" value="Unassembled WGS sequence"/>
</dbReference>
<gene>
    <name evidence="3" type="ORF">ACFQY0_06735</name>
</gene>
<sequence>MNRLRRLSCFLCLISLQAHAEEKFLTFEVRASEVDSRAREHPEIGYVFGTKEKPQDIQTACVDTRVPSKGQLVIWLMAPSQPLFERTTSYGLHSIQVHYARAWFGTLYGGSTPPDDDLFLSKVRLEAATGEDFSKAIDIPKPDGMMERALQFVLWLDKKNPEGKWGQFIAPNGKELIWDKVIIAGSSHGSTTAARFAKHKKVARVVMFAGPRDQYDMWQQLPSATPPERYLGFSHVLDQGWKEDHYSRSWQLLGLQKFGPVLNIDTSVPPYQNSRRLISDADVGSNPDHAHNSVIPGSRSPKDKQGKFLYEEVWRYLFTHPVDQVGKAVPVDPHVRMNQRTR</sequence>
<accession>A0ABW2L5N2</accession>
<reference evidence="4" key="1">
    <citation type="journal article" date="2019" name="Int. J. Syst. Evol. Microbiol.">
        <title>The Global Catalogue of Microorganisms (GCM) 10K type strain sequencing project: providing services to taxonomists for standard genome sequencing and annotation.</title>
        <authorList>
            <consortium name="The Broad Institute Genomics Platform"/>
            <consortium name="The Broad Institute Genome Sequencing Center for Infectious Disease"/>
            <person name="Wu L."/>
            <person name="Ma J."/>
        </authorList>
    </citation>
    <scope>NUCLEOTIDE SEQUENCE [LARGE SCALE GENOMIC DNA]</scope>
    <source>
        <strain evidence="4">CGMCC 4.1467</strain>
    </source>
</reference>
<organism evidence="3 4">
    <name type="scientific">Haloferula chungangensis</name>
    <dbReference type="NCBI Taxonomy" id="1048331"/>
    <lineage>
        <taxon>Bacteria</taxon>
        <taxon>Pseudomonadati</taxon>
        <taxon>Verrucomicrobiota</taxon>
        <taxon>Verrucomicrobiia</taxon>
        <taxon>Verrucomicrobiales</taxon>
        <taxon>Verrucomicrobiaceae</taxon>
        <taxon>Haloferula</taxon>
    </lineage>
</organism>
<dbReference type="SUPFAM" id="SSF53474">
    <property type="entry name" value="alpha/beta-Hydrolases"/>
    <property type="match status" value="1"/>
</dbReference>
<name>A0ABW2L5N2_9BACT</name>
<feature type="region of interest" description="Disordered" evidence="1">
    <location>
        <begin position="282"/>
        <end position="303"/>
    </location>
</feature>
<dbReference type="Gene3D" id="3.40.50.1820">
    <property type="entry name" value="alpha/beta hydrolase"/>
    <property type="match status" value="1"/>
</dbReference>
<protein>
    <submittedName>
        <fullName evidence="3">BPSS1187 family protein</fullName>
    </submittedName>
</protein>